<keyword evidence="2" id="KW-1185">Reference proteome</keyword>
<evidence type="ECO:0000313" key="1">
    <source>
        <dbReference type="EMBL" id="MFC3205082.1"/>
    </source>
</evidence>
<comment type="caution">
    <text evidence="1">The sequence shown here is derived from an EMBL/GenBank/DDBJ whole genome shotgun (WGS) entry which is preliminary data.</text>
</comment>
<evidence type="ECO:0000313" key="2">
    <source>
        <dbReference type="Proteomes" id="UP001595583"/>
    </source>
</evidence>
<name>A0ABV7K6V6_9HYPH</name>
<sequence>MLKFTKLSEFEKHLVKSGLVSGRTAAREAASTLRHAISPSAAVRLLSRGFKNANEIAELSKGSVDLFWKGKQYIGWDGQPVNVSKQIAEGKKSGPFDDARANLMKLQLSPQEKQRSELLPFSYYTVPVLFSDIDCNAVVVAELLQRID</sequence>
<organism evidence="1 2">
    <name type="scientific">Aquamicrobium soli</name>
    <dbReference type="NCBI Taxonomy" id="1811518"/>
    <lineage>
        <taxon>Bacteria</taxon>
        <taxon>Pseudomonadati</taxon>
        <taxon>Pseudomonadota</taxon>
        <taxon>Alphaproteobacteria</taxon>
        <taxon>Hyphomicrobiales</taxon>
        <taxon>Phyllobacteriaceae</taxon>
        <taxon>Aquamicrobium</taxon>
    </lineage>
</organism>
<reference evidence="2" key="1">
    <citation type="journal article" date="2019" name="Int. J. Syst. Evol. Microbiol.">
        <title>The Global Catalogue of Microorganisms (GCM) 10K type strain sequencing project: providing services to taxonomists for standard genome sequencing and annotation.</title>
        <authorList>
            <consortium name="The Broad Institute Genomics Platform"/>
            <consortium name="The Broad Institute Genome Sequencing Center for Infectious Disease"/>
            <person name="Wu L."/>
            <person name="Ma J."/>
        </authorList>
    </citation>
    <scope>NUCLEOTIDE SEQUENCE [LARGE SCALE GENOMIC DNA]</scope>
    <source>
        <strain evidence="2">KCTC 52165</strain>
    </source>
</reference>
<dbReference type="EMBL" id="JBHRTK010000002">
    <property type="protein sequence ID" value="MFC3205082.1"/>
    <property type="molecule type" value="Genomic_DNA"/>
</dbReference>
<proteinExistence type="predicted"/>
<dbReference type="Proteomes" id="UP001595583">
    <property type="component" value="Unassembled WGS sequence"/>
</dbReference>
<dbReference type="RefSeq" id="WP_378218406.1">
    <property type="nucleotide sequence ID" value="NZ_JBHRTK010000002.1"/>
</dbReference>
<protein>
    <submittedName>
        <fullName evidence="1">Uncharacterized protein</fullName>
    </submittedName>
</protein>
<gene>
    <name evidence="1" type="ORF">ACFOHJ_02565</name>
</gene>
<accession>A0ABV7K6V6</accession>